<evidence type="ECO:0000256" key="1">
    <source>
        <dbReference type="ARBA" id="ARBA00004613"/>
    </source>
</evidence>
<reference evidence="4" key="2">
    <citation type="submission" date="2023-07" db="EMBL/GenBank/DDBJ databases">
        <authorList>
            <person name="Shen H."/>
        </authorList>
    </citation>
    <scope>NUCLEOTIDE SEQUENCE</scope>
    <source>
        <strain evidence="4">TNR-22</strain>
    </source>
</reference>
<comment type="caution">
    <text evidence="4">The sequence shown here is derived from an EMBL/GenBank/DDBJ whole genome shotgun (WGS) entry which is preliminary data.</text>
</comment>
<dbReference type="EMBL" id="JAUOZU010000009">
    <property type="protein sequence ID" value="MDO6965227.1"/>
    <property type="molecule type" value="Genomic_DNA"/>
</dbReference>
<comment type="subcellular location">
    <subcellularLocation>
        <location evidence="1">Secreted</location>
    </subcellularLocation>
</comment>
<feature type="domain" description="RapA2 cadherin-like" evidence="3">
    <location>
        <begin position="436"/>
        <end position="491"/>
    </location>
</feature>
<dbReference type="InterPro" id="IPR040853">
    <property type="entry name" value="RapA2_cadherin-like"/>
</dbReference>
<dbReference type="Pfam" id="PF17803">
    <property type="entry name" value="Cadherin_4"/>
    <property type="match status" value="1"/>
</dbReference>
<reference evidence="4" key="1">
    <citation type="journal article" date="2015" name="Int. J. Syst. Evol. Microbiol.">
        <title>Rhizobium alvei sp. nov., isolated from a freshwater river.</title>
        <authorList>
            <person name="Sheu S.Y."/>
            <person name="Huang H.W."/>
            <person name="Young C.C."/>
            <person name="Chen W.M."/>
        </authorList>
    </citation>
    <scope>NUCLEOTIDE SEQUENCE</scope>
    <source>
        <strain evidence="4">TNR-22</strain>
    </source>
</reference>
<keyword evidence="2" id="KW-0964">Secreted</keyword>
<protein>
    <submittedName>
        <fullName evidence="4">Ig-like domain-containing protein</fullName>
    </submittedName>
</protein>
<evidence type="ECO:0000256" key="2">
    <source>
        <dbReference type="ARBA" id="ARBA00022525"/>
    </source>
</evidence>
<dbReference type="Proteomes" id="UP001174932">
    <property type="component" value="Unassembled WGS sequence"/>
</dbReference>
<dbReference type="SUPFAM" id="SSF51120">
    <property type="entry name" value="beta-Roll"/>
    <property type="match status" value="2"/>
</dbReference>
<dbReference type="InterPro" id="IPR001343">
    <property type="entry name" value="Hemolysn_Ca-bd"/>
</dbReference>
<name>A0ABT8YPJ7_9HYPH</name>
<dbReference type="PANTHER" id="PTHR38340:SF1">
    <property type="entry name" value="S-LAYER PROTEIN"/>
    <property type="match status" value="1"/>
</dbReference>
<dbReference type="RefSeq" id="WP_304377158.1">
    <property type="nucleotide sequence ID" value="NZ_JAUOZU010000009.1"/>
</dbReference>
<sequence length="750" mass="78958">MTIYSAGSESRVNTYTTSYQDGSVTTALSGGGYVVAWRSWNQDTDSDGVFLQVYGADGTASGGESQVNTFFTSEQVLPVVAALDTGGFVVAWTSSLQDGDSTGIYQRRYDADGVALGGEVLVNQITTGSQGTPEITTLANGDYVIAWQSDNDDIGLRLFSADGTAITGELAANTDTTNTKIYHDLLALEGGGFVVSWASQGTQDGDNLGIYRQLYDSEGNRIGGETLVNTTTTSAQYIPKMAALADGGHVVTWIDYSSGSADVVLQRYDATGAAQGGEVLVNSFTTGNQERTAITALRDGGYVLAWSSDGQDGDSAGVYLQQFAANGSRVGSEKQVNTETADFQSLPRVLGLADGGYAVAWTSEGQDGDLSGTYLQIYAANGSTVGGETQVNDTGSGGQTIETLELLDDGRFLVTWQQTTVVDNVYVTDVMQKIFTPDNIAPVAVDDSGTLTEGKSRTFDVLANDDDTDGDILTITGTQVTTGHASVQILDSDQLRVTYTGADLDPGETANIVVRYVVSDGQDFAEAKLRLTVTGVQEDIIGTPKADRLNGTSWGENIYGLADDDIIHGRGGNDRISGANGDDLIYGGNGADIIRGNKGQDSISGDAGDDRLYAGEGNDLVHGGAGNDVMHGWAGNDRLRGGTGRDILIGWTGNDSLEGGSGADIFVFNDVSGKDHTTRALGHDTIIDFEITSGDRLKISRDWGFQTVEAILDNTVQDGHDTVITLSRFTSITLENVAKSDLSAGDFILI</sequence>
<proteinExistence type="predicted"/>
<dbReference type="InterPro" id="IPR050557">
    <property type="entry name" value="RTX_toxin/Mannuronan_C5-epim"/>
</dbReference>
<evidence type="ECO:0000313" key="4">
    <source>
        <dbReference type="EMBL" id="MDO6965227.1"/>
    </source>
</evidence>
<dbReference type="Gene3D" id="2.150.10.10">
    <property type="entry name" value="Serralysin-like metalloprotease, C-terminal"/>
    <property type="match status" value="2"/>
</dbReference>
<evidence type="ECO:0000313" key="5">
    <source>
        <dbReference type="Proteomes" id="UP001174932"/>
    </source>
</evidence>
<organism evidence="4 5">
    <name type="scientific">Rhizobium alvei</name>
    <dbReference type="NCBI Taxonomy" id="1132659"/>
    <lineage>
        <taxon>Bacteria</taxon>
        <taxon>Pseudomonadati</taxon>
        <taxon>Pseudomonadota</taxon>
        <taxon>Alphaproteobacteria</taxon>
        <taxon>Hyphomicrobiales</taxon>
        <taxon>Rhizobiaceae</taxon>
        <taxon>Rhizobium/Agrobacterium group</taxon>
        <taxon>Rhizobium</taxon>
    </lineage>
</organism>
<dbReference type="Pfam" id="PF00353">
    <property type="entry name" value="HemolysinCabind"/>
    <property type="match status" value="2"/>
</dbReference>
<evidence type="ECO:0000259" key="3">
    <source>
        <dbReference type="Pfam" id="PF17803"/>
    </source>
</evidence>
<dbReference type="InterPro" id="IPR011049">
    <property type="entry name" value="Serralysin-like_metalloprot_C"/>
</dbReference>
<gene>
    <name evidence="4" type="ORF">Q4481_14765</name>
</gene>
<accession>A0ABT8YPJ7</accession>
<dbReference type="PANTHER" id="PTHR38340">
    <property type="entry name" value="S-LAYER PROTEIN"/>
    <property type="match status" value="1"/>
</dbReference>
<dbReference type="PRINTS" id="PR00313">
    <property type="entry name" value="CABNDNGRPT"/>
</dbReference>
<keyword evidence="5" id="KW-1185">Reference proteome</keyword>